<feature type="non-terminal residue" evidence="1">
    <location>
        <position position="1"/>
    </location>
</feature>
<dbReference type="Proteomes" id="UP000789759">
    <property type="component" value="Unassembled WGS sequence"/>
</dbReference>
<sequence>IELESKHIENKELTINDIYTLVNSLFNNIEEKNSDSQDDEIDQPTILDSTNPTTENLKLKIDTFVDFNSQIFEPFNNHENNFIADENFEDNSTSNFDDYDLKTIVQNMGLDE</sequence>
<proteinExistence type="predicted"/>
<gene>
    <name evidence="1" type="ORF">CPELLU_LOCUS21109</name>
</gene>
<dbReference type="EMBL" id="CAJVQA010073516">
    <property type="protein sequence ID" value="CAG8834458.1"/>
    <property type="molecule type" value="Genomic_DNA"/>
</dbReference>
<protein>
    <submittedName>
        <fullName evidence="1">6481_t:CDS:1</fullName>
    </submittedName>
</protein>
<accession>A0A9N9KIV3</accession>
<feature type="non-terminal residue" evidence="1">
    <location>
        <position position="112"/>
    </location>
</feature>
<organism evidence="1 2">
    <name type="scientific">Cetraspora pellucida</name>
    <dbReference type="NCBI Taxonomy" id="1433469"/>
    <lineage>
        <taxon>Eukaryota</taxon>
        <taxon>Fungi</taxon>
        <taxon>Fungi incertae sedis</taxon>
        <taxon>Mucoromycota</taxon>
        <taxon>Glomeromycotina</taxon>
        <taxon>Glomeromycetes</taxon>
        <taxon>Diversisporales</taxon>
        <taxon>Gigasporaceae</taxon>
        <taxon>Cetraspora</taxon>
    </lineage>
</organism>
<dbReference type="OrthoDB" id="2446120at2759"/>
<reference evidence="1" key="1">
    <citation type="submission" date="2021-06" db="EMBL/GenBank/DDBJ databases">
        <authorList>
            <person name="Kallberg Y."/>
            <person name="Tangrot J."/>
            <person name="Rosling A."/>
        </authorList>
    </citation>
    <scope>NUCLEOTIDE SEQUENCE</scope>
    <source>
        <strain evidence="1">FL966</strain>
    </source>
</reference>
<dbReference type="AlphaFoldDB" id="A0A9N9KIV3"/>
<name>A0A9N9KIV3_9GLOM</name>
<evidence type="ECO:0000313" key="2">
    <source>
        <dbReference type="Proteomes" id="UP000789759"/>
    </source>
</evidence>
<comment type="caution">
    <text evidence="1">The sequence shown here is derived from an EMBL/GenBank/DDBJ whole genome shotgun (WGS) entry which is preliminary data.</text>
</comment>
<evidence type="ECO:0000313" key="1">
    <source>
        <dbReference type="EMBL" id="CAG8834458.1"/>
    </source>
</evidence>
<keyword evidence="2" id="KW-1185">Reference proteome</keyword>